<dbReference type="AlphaFoldDB" id="A0A4R5U394"/>
<sequence length="84" mass="9244">MSLEETWDKLDQPTRRWITTNRGCAVLPRTVAGAVRRAAGHPESDSQHGQMELTPEDLRFIARKSDEAAGQQLAAPLNPPLPQG</sequence>
<gene>
    <name evidence="2" type="ORF">E2F48_03415</name>
</gene>
<organism evidence="2 3">
    <name type="scientific">Arthrobacter crusticola</name>
    <dbReference type="NCBI Taxonomy" id="2547960"/>
    <lineage>
        <taxon>Bacteria</taxon>
        <taxon>Bacillati</taxon>
        <taxon>Actinomycetota</taxon>
        <taxon>Actinomycetes</taxon>
        <taxon>Micrococcales</taxon>
        <taxon>Micrococcaceae</taxon>
        <taxon>Arthrobacter</taxon>
    </lineage>
</organism>
<evidence type="ECO:0000313" key="3">
    <source>
        <dbReference type="Proteomes" id="UP000295411"/>
    </source>
</evidence>
<dbReference type="OrthoDB" id="4950699at2"/>
<dbReference type="RefSeq" id="WP_133402563.1">
    <property type="nucleotide sequence ID" value="NZ_SMTK01000001.1"/>
</dbReference>
<proteinExistence type="predicted"/>
<keyword evidence="3" id="KW-1185">Reference proteome</keyword>
<accession>A0A4R5U394</accession>
<dbReference type="EMBL" id="SMTK01000001">
    <property type="protein sequence ID" value="TDK28156.1"/>
    <property type="molecule type" value="Genomic_DNA"/>
</dbReference>
<evidence type="ECO:0000256" key="1">
    <source>
        <dbReference type="SAM" id="MobiDB-lite"/>
    </source>
</evidence>
<reference evidence="2 3" key="1">
    <citation type="submission" date="2019-03" db="EMBL/GenBank/DDBJ databases">
        <title>Arthrobacter sp. nov., an bacterium isolated from biocrust in Mu Us Desert.</title>
        <authorList>
            <person name="Lixiong L."/>
        </authorList>
    </citation>
    <scope>NUCLEOTIDE SEQUENCE [LARGE SCALE GENOMIC DNA]</scope>
    <source>
        <strain evidence="2 3">SLN-3</strain>
    </source>
</reference>
<comment type="caution">
    <text evidence="2">The sequence shown here is derived from an EMBL/GenBank/DDBJ whole genome shotgun (WGS) entry which is preliminary data.</text>
</comment>
<protein>
    <submittedName>
        <fullName evidence="2">Uncharacterized protein</fullName>
    </submittedName>
</protein>
<feature type="region of interest" description="Disordered" evidence="1">
    <location>
        <begin position="65"/>
        <end position="84"/>
    </location>
</feature>
<dbReference type="Proteomes" id="UP000295411">
    <property type="component" value="Unassembled WGS sequence"/>
</dbReference>
<name>A0A4R5U394_9MICC</name>
<feature type="region of interest" description="Disordered" evidence="1">
    <location>
        <begin position="35"/>
        <end position="55"/>
    </location>
</feature>
<evidence type="ECO:0000313" key="2">
    <source>
        <dbReference type="EMBL" id="TDK28156.1"/>
    </source>
</evidence>